<organism evidence="3 4">
    <name type="scientific">Candidatus Nitronauta litoralis</name>
    <dbReference type="NCBI Taxonomy" id="2705533"/>
    <lineage>
        <taxon>Bacteria</taxon>
        <taxon>Pseudomonadati</taxon>
        <taxon>Nitrospinota/Tectimicrobiota group</taxon>
        <taxon>Nitrospinota</taxon>
        <taxon>Nitrospinia</taxon>
        <taxon>Nitrospinales</taxon>
        <taxon>Nitrospinaceae</taxon>
        <taxon>Candidatus Nitronauta</taxon>
    </lineage>
</organism>
<proteinExistence type="predicted"/>
<dbReference type="PANTHER" id="PTHR45918">
    <property type="entry name" value="ALPHA-1,3/1,6-MANNOSYLTRANSFERASE ALG2"/>
    <property type="match status" value="1"/>
</dbReference>
<dbReference type="EMBL" id="CP048685">
    <property type="protein sequence ID" value="QPJ63710.1"/>
    <property type="molecule type" value="Genomic_DNA"/>
</dbReference>
<dbReference type="Proteomes" id="UP000594688">
    <property type="component" value="Chromosome"/>
</dbReference>
<evidence type="ECO:0000313" key="3">
    <source>
        <dbReference type="EMBL" id="QPJ63710.1"/>
    </source>
</evidence>
<reference evidence="3 4" key="1">
    <citation type="submission" date="2020-02" db="EMBL/GenBank/DDBJ databases">
        <title>Genomic and physiological characterization of two novel Nitrospinaceae genera.</title>
        <authorList>
            <person name="Mueller A.J."/>
            <person name="Jung M.-Y."/>
            <person name="Strachan C.R."/>
            <person name="Herbold C.W."/>
            <person name="Kirkegaard R.H."/>
            <person name="Daims H."/>
        </authorList>
    </citation>
    <scope>NUCLEOTIDE SEQUENCE [LARGE SCALE GENOMIC DNA]</scope>
    <source>
        <strain evidence="3">EB</strain>
    </source>
</reference>
<dbReference type="InterPro" id="IPR001296">
    <property type="entry name" value="Glyco_trans_1"/>
</dbReference>
<gene>
    <name evidence="3" type="ORF">G3M70_04465</name>
</gene>
<accession>A0A7T0G1M5</accession>
<dbReference type="Pfam" id="PF00534">
    <property type="entry name" value="Glycos_transf_1"/>
    <property type="match status" value="1"/>
</dbReference>
<dbReference type="KEGG" id="nli:G3M70_04465"/>
<evidence type="ECO:0000259" key="2">
    <source>
        <dbReference type="Pfam" id="PF00534"/>
    </source>
</evidence>
<dbReference type="GO" id="GO:0004378">
    <property type="term" value="F:GDP-Man:Man(1)GlcNAc(2)-PP-Dol alpha-1,3-mannosyltransferase activity"/>
    <property type="evidence" value="ECO:0007669"/>
    <property type="project" value="InterPro"/>
</dbReference>
<sequence>MAMAESLLLHDAFDFKGGGERLVLSLCRELNLDLAYGQWCADSFDLSDLPGQTFDLNGYSSLIGYRTINRYRAFTKRTRFLKKYRTVIYSGINAPLAVHNHRNGKNIFYCHTPPRALYDLREYQMNRLSFFRRFLVARYNDWFQPLYEEAVKHMDVVVANSRNTQERLTRFLDLESVVVNPPCPTQWFQWKGQGDYYLSPARLEGVKRVGRVLEAFSGLPDKKLIVTSSGPEFLQLREKYKSFSNISFTGPVEEEELRSLIGNAIATLYIPVDEDFGMSPVESMAAGKPVIGVREGGLIETVMDGETGILLNADPSIEQIRQGVMDLSPTRALSMREACEAQAQKFDEKIFINKMQSLINS</sequence>
<dbReference type="InterPro" id="IPR027054">
    <property type="entry name" value="ALG2"/>
</dbReference>
<evidence type="ECO:0000313" key="4">
    <source>
        <dbReference type="Proteomes" id="UP000594688"/>
    </source>
</evidence>
<dbReference type="AlphaFoldDB" id="A0A7T0G1M5"/>
<dbReference type="SUPFAM" id="SSF53756">
    <property type="entry name" value="UDP-Glycosyltransferase/glycogen phosphorylase"/>
    <property type="match status" value="1"/>
</dbReference>
<protein>
    <submittedName>
        <fullName evidence="3">Glycosyltransferase family 4 protein</fullName>
    </submittedName>
</protein>
<keyword evidence="1 3" id="KW-0808">Transferase</keyword>
<feature type="domain" description="Glycosyl transferase family 1" evidence="2">
    <location>
        <begin position="192"/>
        <end position="345"/>
    </location>
</feature>
<name>A0A7T0G1M5_9BACT</name>
<dbReference type="Gene3D" id="3.40.50.2000">
    <property type="entry name" value="Glycogen Phosphorylase B"/>
    <property type="match status" value="1"/>
</dbReference>
<dbReference type="PANTHER" id="PTHR45918:SF1">
    <property type="entry name" value="ALPHA-1,3_1,6-MANNOSYLTRANSFERASE ALG2"/>
    <property type="match status" value="1"/>
</dbReference>
<evidence type="ECO:0000256" key="1">
    <source>
        <dbReference type="ARBA" id="ARBA00022679"/>
    </source>
</evidence>